<dbReference type="InterPro" id="IPR013121">
    <property type="entry name" value="Fe_red_NAD-bd_6"/>
</dbReference>
<dbReference type="VEuPathDB" id="FungiDB:SCODWIG_02027"/>
<evidence type="ECO:0000313" key="7">
    <source>
        <dbReference type="Proteomes" id="UP000262825"/>
    </source>
</evidence>
<evidence type="ECO:0000259" key="5">
    <source>
        <dbReference type="Pfam" id="PF08030"/>
    </source>
</evidence>
<proteinExistence type="predicted"/>
<evidence type="ECO:0000256" key="3">
    <source>
        <dbReference type="ARBA" id="ARBA00023002"/>
    </source>
</evidence>
<dbReference type="PANTHER" id="PTHR32361:SF9">
    <property type="entry name" value="FERRIC REDUCTASE TRANSMEMBRANE COMPONENT 3-RELATED"/>
    <property type="match status" value="1"/>
</dbReference>
<evidence type="ECO:0000256" key="4">
    <source>
        <dbReference type="SAM" id="MobiDB-lite"/>
    </source>
</evidence>
<organism evidence="6 7">
    <name type="scientific">Saccharomycodes ludwigii</name>
    <dbReference type="NCBI Taxonomy" id="36035"/>
    <lineage>
        <taxon>Eukaryota</taxon>
        <taxon>Fungi</taxon>
        <taxon>Dikarya</taxon>
        <taxon>Ascomycota</taxon>
        <taxon>Saccharomycotina</taxon>
        <taxon>Saccharomycetes</taxon>
        <taxon>Saccharomycodales</taxon>
        <taxon>Saccharomycodaceae</taxon>
        <taxon>Saccharomycodes</taxon>
    </lineage>
</organism>
<reference evidence="7" key="1">
    <citation type="submission" date="2018-06" db="EMBL/GenBank/DDBJ databases">
        <authorList>
            <person name="Guldener U."/>
        </authorList>
    </citation>
    <scope>NUCLEOTIDE SEQUENCE [LARGE SCALE GENOMIC DNA]</scope>
    <source>
        <strain evidence="7">UTAD17</strain>
    </source>
</reference>
<name>A0A376B6E5_9ASCO</name>
<dbReference type="GO" id="GO:0006879">
    <property type="term" value="P:intracellular iron ion homeostasis"/>
    <property type="evidence" value="ECO:0007669"/>
    <property type="project" value="TreeGrafter"/>
</dbReference>
<protein>
    <recommendedName>
        <fullName evidence="5">Ferric reductase NAD binding domain-containing protein</fullName>
    </recommendedName>
</protein>
<gene>
    <name evidence="6" type="ORF">SCODWIG_02027</name>
</gene>
<evidence type="ECO:0000313" key="6">
    <source>
        <dbReference type="EMBL" id="SSD60266.1"/>
    </source>
</evidence>
<feature type="compositionally biased region" description="Basic and acidic residues" evidence="4">
    <location>
        <begin position="13"/>
        <end position="29"/>
    </location>
</feature>
<keyword evidence="3" id="KW-0560">Oxidoreductase</keyword>
<dbReference type="InterPro" id="IPR051410">
    <property type="entry name" value="Ferric/Cupric_Reductase"/>
</dbReference>
<dbReference type="GO" id="GO:0015677">
    <property type="term" value="P:copper ion import"/>
    <property type="evidence" value="ECO:0007669"/>
    <property type="project" value="TreeGrafter"/>
</dbReference>
<dbReference type="GO" id="GO:0005886">
    <property type="term" value="C:plasma membrane"/>
    <property type="evidence" value="ECO:0007669"/>
    <property type="project" value="TreeGrafter"/>
</dbReference>
<feature type="region of interest" description="Disordered" evidence="4">
    <location>
        <begin position="1"/>
        <end position="36"/>
    </location>
</feature>
<dbReference type="Pfam" id="PF08030">
    <property type="entry name" value="NAD_binding_6"/>
    <property type="match status" value="1"/>
</dbReference>
<feature type="compositionally biased region" description="Low complexity" evidence="4">
    <location>
        <begin position="1"/>
        <end position="12"/>
    </location>
</feature>
<evidence type="ECO:0000256" key="2">
    <source>
        <dbReference type="ARBA" id="ARBA00022857"/>
    </source>
</evidence>
<dbReference type="AlphaFoldDB" id="A0A376B6E5"/>
<keyword evidence="7" id="KW-1185">Reference proteome</keyword>
<keyword evidence="1" id="KW-0813">Transport</keyword>
<dbReference type="EMBL" id="UFAJ01000312">
    <property type="protein sequence ID" value="SSD60266.1"/>
    <property type="molecule type" value="Genomic_DNA"/>
</dbReference>
<dbReference type="GO" id="GO:0006826">
    <property type="term" value="P:iron ion transport"/>
    <property type="evidence" value="ECO:0007669"/>
    <property type="project" value="TreeGrafter"/>
</dbReference>
<keyword evidence="2" id="KW-0521">NADP</keyword>
<feature type="domain" description="Ferric reductase NAD binding" evidence="5">
    <location>
        <begin position="8"/>
        <end position="88"/>
    </location>
</feature>
<accession>A0A376B6E5</accession>
<sequence>MKEVSSDNSSSNNEDKEFNKEVVMEKESTSSENDAVKTITEQLPYCEFRKGRPDIEQVVADDLNETGSGSVAVVTCGHSNMCDDIRYKVSEEIYNRSNPIELIEELQG</sequence>
<dbReference type="Proteomes" id="UP000262825">
    <property type="component" value="Unassembled WGS sequence"/>
</dbReference>
<dbReference type="GO" id="GO:0000293">
    <property type="term" value="F:ferric-chelate reductase activity"/>
    <property type="evidence" value="ECO:0007669"/>
    <property type="project" value="TreeGrafter"/>
</dbReference>
<dbReference type="PANTHER" id="PTHR32361">
    <property type="entry name" value="FERRIC/CUPRIC REDUCTASE TRANSMEMBRANE COMPONENT"/>
    <property type="match status" value="1"/>
</dbReference>
<dbReference type="InterPro" id="IPR039261">
    <property type="entry name" value="FNR_nucleotide-bd"/>
</dbReference>
<evidence type="ECO:0000256" key="1">
    <source>
        <dbReference type="ARBA" id="ARBA00022448"/>
    </source>
</evidence>
<dbReference type="Gene3D" id="3.40.50.80">
    <property type="entry name" value="Nucleotide-binding domain of ferredoxin-NADP reductase (FNR) module"/>
    <property type="match status" value="1"/>
</dbReference>